<feature type="non-terminal residue" evidence="1">
    <location>
        <position position="1"/>
    </location>
</feature>
<name>X0VAP0_9ZZZZ</name>
<proteinExistence type="predicted"/>
<dbReference type="InterPro" id="IPR013324">
    <property type="entry name" value="RNA_pol_sigma_r3/r4-like"/>
</dbReference>
<sequence length="123" mass="13952">LSARTIYADQIELLRARAQILGGKDKALMEMYLKNGSTFNQMARLAGVSEATISRRVHRLVRRLLDGEYIRCLRKQGQLDSLEQAIARDYFIEGLSRKKIALKRGVTAYQVRKALKKIKSVSG</sequence>
<accession>X0VAP0</accession>
<evidence type="ECO:0008006" key="2">
    <source>
        <dbReference type="Google" id="ProtNLM"/>
    </source>
</evidence>
<organism evidence="1">
    <name type="scientific">marine sediment metagenome</name>
    <dbReference type="NCBI Taxonomy" id="412755"/>
    <lineage>
        <taxon>unclassified sequences</taxon>
        <taxon>metagenomes</taxon>
        <taxon>ecological metagenomes</taxon>
    </lineage>
</organism>
<comment type="caution">
    <text evidence="1">The sequence shown here is derived from an EMBL/GenBank/DDBJ whole genome shotgun (WGS) entry which is preliminary data.</text>
</comment>
<dbReference type="AlphaFoldDB" id="X0VAP0"/>
<dbReference type="InterPro" id="IPR036388">
    <property type="entry name" value="WH-like_DNA-bd_sf"/>
</dbReference>
<dbReference type="EMBL" id="BARS01028429">
    <property type="protein sequence ID" value="GAG08397.1"/>
    <property type="molecule type" value="Genomic_DNA"/>
</dbReference>
<reference evidence="1" key="1">
    <citation type="journal article" date="2014" name="Front. Microbiol.">
        <title>High frequency of phylogenetically diverse reductive dehalogenase-homologous genes in deep subseafloor sedimentary metagenomes.</title>
        <authorList>
            <person name="Kawai M."/>
            <person name="Futagami T."/>
            <person name="Toyoda A."/>
            <person name="Takaki Y."/>
            <person name="Nishi S."/>
            <person name="Hori S."/>
            <person name="Arai W."/>
            <person name="Tsubouchi T."/>
            <person name="Morono Y."/>
            <person name="Uchiyama I."/>
            <person name="Ito T."/>
            <person name="Fujiyama A."/>
            <person name="Inagaki F."/>
            <person name="Takami H."/>
        </authorList>
    </citation>
    <scope>NUCLEOTIDE SEQUENCE</scope>
    <source>
        <strain evidence="1">Expedition CK06-06</strain>
    </source>
</reference>
<gene>
    <name evidence="1" type="ORF">S01H1_44565</name>
</gene>
<evidence type="ECO:0000313" key="1">
    <source>
        <dbReference type="EMBL" id="GAG08397.1"/>
    </source>
</evidence>
<dbReference type="Gene3D" id="1.10.10.10">
    <property type="entry name" value="Winged helix-like DNA-binding domain superfamily/Winged helix DNA-binding domain"/>
    <property type="match status" value="1"/>
</dbReference>
<dbReference type="SUPFAM" id="SSF88659">
    <property type="entry name" value="Sigma3 and sigma4 domains of RNA polymerase sigma factors"/>
    <property type="match status" value="1"/>
</dbReference>
<protein>
    <recommendedName>
        <fullName evidence="2">RNA polymerase sigma-70 region 4 domain-containing protein</fullName>
    </recommendedName>
</protein>